<dbReference type="OrthoDB" id="690661at2759"/>
<accession>A0A8J5X0Q7</accession>
<protein>
    <submittedName>
        <fullName evidence="3">Uncharacterized protein</fullName>
    </submittedName>
</protein>
<gene>
    <name evidence="3" type="ORF">GUJ93_ZPchr0013g34565</name>
</gene>
<reference evidence="3" key="1">
    <citation type="journal article" date="2021" name="bioRxiv">
        <title>Whole Genome Assembly and Annotation of Northern Wild Rice, Zizania palustris L., Supports a Whole Genome Duplication in the Zizania Genus.</title>
        <authorList>
            <person name="Haas M."/>
            <person name="Kono T."/>
            <person name="Macchietto M."/>
            <person name="Millas R."/>
            <person name="McGilp L."/>
            <person name="Shao M."/>
            <person name="Duquette J."/>
            <person name="Hirsch C.N."/>
            <person name="Kimball J."/>
        </authorList>
    </citation>
    <scope>NUCLEOTIDE SEQUENCE</scope>
    <source>
        <tissue evidence="3">Fresh leaf tissue</tissue>
    </source>
</reference>
<keyword evidence="2" id="KW-0812">Transmembrane</keyword>
<feature type="region of interest" description="Disordered" evidence="1">
    <location>
        <begin position="96"/>
        <end position="153"/>
    </location>
</feature>
<evidence type="ECO:0000313" key="3">
    <source>
        <dbReference type="EMBL" id="KAG8099317.1"/>
    </source>
</evidence>
<proteinExistence type="predicted"/>
<keyword evidence="4" id="KW-1185">Reference proteome</keyword>
<dbReference type="AlphaFoldDB" id="A0A8J5X0Q7"/>
<name>A0A8J5X0Q7_ZIZPA</name>
<dbReference type="EMBL" id="JAAALK010000079">
    <property type="protein sequence ID" value="KAG8099317.1"/>
    <property type="molecule type" value="Genomic_DNA"/>
</dbReference>
<keyword evidence="2" id="KW-0472">Membrane</keyword>
<comment type="caution">
    <text evidence="3">The sequence shown here is derived from an EMBL/GenBank/DDBJ whole genome shotgun (WGS) entry which is preliminary data.</text>
</comment>
<evidence type="ECO:0000313" key="4">
    <source>
        <dbReference type="Proteomes" id="UP000729402"/>
    </source>
</evidence>
<dbReference type="PANTHER" id="PTHR35463">
    <property type="entry name" value="TRANSMEMBRANE PROTEIN"/>
    <property type="match status" value="1"/>
</dbReference>
<evidence type="ECO:0000256" key="2">
    <source>
        <dbReference type="SAM" id="Phobius"/>
    </source>
</evidence>
<feature type="compositionally biased region" description="Basic and acidic residues" evidence="1">
    <location>
        <begin position="104"/>
        <end position="132"/>
    </location>
</feature>
<dbReference type="Proteomes" id="UP000729402">
    <property type="component" value="Unassembled WGS sequence"/>
</dbReference>
<sequence length="153" mass="15992">MGGESNGGRTSRNGAATEAASSRATTVVALVFLLLLAASLLVFVLSPMGAGGEGRPREPVELAIGIDSPESWLDALRAWAKLACLKLRPPAPRYDLRSPASVKKAAEKSLEMGKETVEHSAESAARAAEETLGKTTAKLRRAPSTAPRLDGDL</sequence>
<reference evidence="3" key="2">
    <citation type="submission" date="2021-02" db="EMBL/GenBank/DDBJ databases">
        <authorList>
            <person name="Kimball J.A."/>
            <person name="Haas M.W."/>
            <person name="Macchietto M."/>
            <person name="Kono T."/>
            <person name="Duquette J."/>
            <person name="Shao M."/>
        </authorList>
    </citation>
    <scope>NUCLEOTIDE SEQUENCE</scope>
    <source>
        <tissue evidence="3">Fresh leaf tissue</tissue>
    </source>
</reference>
<dbReference type="PANTHER" id="PTHR35463:SF13">
    <property type="match status" value="1"/>
</dbReference>
<keyword evidence="2" id="KW-1133">Transmembrane helix</keyword>
<evidence type="ECO:0000256" key="1">
    <source>
        <dbReference type="SAM" id="MobiDB-lite"/>
    </source>
</evidence>
<organism evidence="3 4">
    <name type="scientific">Zizania palustris</name>
    <name type="common">Northern wild rice</name>
    <dbReference type="NCBI Taxonomy" id="103762"/>
    <lineage>
        <taxon>Eukaryota</taxon>
        <taxon>Viridiplantae</taxon>
        <taxon>Streptophyta</taxon>
        <taxon>Embryophyta</taxon>
        <taxon>Tracheophyta</taxon>
        <taxon>Spermatophyta</taxon>
        <taxon>Magnoliopsida</taxon>
        <taxon>Liliopsida</taxon>
        <taxon>Poales</taxon>
        <taxon>Poaceae</taxon>
        <taxon>BOP clade</taxon>
        <taxon>Oryzoideae</taxon>
        <taxon>Oryzeae</taxon>
        <taxon>Zizaniinae</taxon>
        <taxon>Zizania</taxon>
    </lineage>
</organism>
<feature type="transmembrane region" description="Helical" evidence="2">
    <location>
        <begin position="27"/>
        <end position="45"/>
    </location>
</feature>